<evidence type="ECO:0000256" key="9">
    <source>
        <dbReference type="SAM" id="Phobius"/>
    </source>
</evidence>
<dbReference type="Proteomes" id="UP000185739">
    <property type="component" value="Chromosome"/>
</dbReference>
<dbReference type="PANTHER" id="PTHR43531:SF11">
    <property type="entry name" value="METHYL-ACCEPTING CHEMOTAXIS PROTEIN 3"/>
    <property type="match status" value="1"/>
</dbReference>
<keyword evidence="4 9" id="KW-0812">Transmembrane</keyword>
<evidence type="ECO:0000256" key="4">
    <source>
        <dbReference type="ARBA" id="ARBA00022692"/>
    </source>
</evidence>
<dbReference type="Pfam" id="PF17200">
    <property type="entry name" value="sCache_2"/>
    <property type="match status" value="1"/>
</dbReference>
<dbReference type="EMBL" id="CP018839">
    <property type="protein sequence ID" value="APR04126.1"/>
    <property type="molecule type" value="Genomic_DNA"/>
</dbReference>
<dbReference type="Gene3D" id="1.10.287.950">
    <property type="entry name" value="Methyl-accepting chemotaxis protein"/>
    <property type="match status" value="1"/>
</dbReference>
<keyword evidence="2" id="KW-1003">Cell membrane</keyword>
<dbReference type="GO" id="GO:0007165">
    <property type="term" value="P:signal transduction"/>
    <property type="evidence" value="ECO:0007669"/>
    <property type="project" value="InterPro"/>
</dbReference>
<evidence type="ECO:0000256" key="5">
    <source>
        <dbReference type="ARBA" id="ARBA00022989"/>
    </source>
</evidence>
<sequence>MQKRDLPAGISRTLRNVLSLNLQNKILLLVLIPLVISSTSLVLMENMARIEDMRTQLAQQRTLLTESRQQGVKDVVALARSMVQQVATGTADPEVAKETAKALLRNMRFGDGNYVFVFDHAGTMLVQPAVPRQEGTRMIDATDPNGKPLIRDMIDVARNGGGHYQYAWPHPGTGRQEPKYSYVANLPEWGWVIGAGVYVTDIDAAMTAIEQVAQENLSATLLRFFLISSALLLAITVLTVLVTRRIVRQIRDTATTMEKIAHEVADGRGDLTRRLRITSSDEIGELATQFNGFLARIQATLIEVRQSASDVYQASTEIAQSSEELASRTDQAAASLQQTSSAMEQITSTVGNNAEHAQEADRLVQSAAQVAHQGREAMEKVEKTMADISRSSTQIGDILSMIDAIAFQTNILALNASVEAARAGDHGRGFAVVAQEVRMLAQRSADAAKQIKTLIGESVEHSRSGAEIVQQAGRTMQLIVQRVTEVTSAIAEISAGSREQSVGIGEVNTAVTQMDTMTQQNAAMVEQNAATASTMRAHAEHLNHLIRAFVLGDAATSAAGHPAVSTPGALPHTLDGAAPRAALPPRRALSAG</sequence>
<accession>A0A1H5T145</accession>
<evidence type="ECO:0000313" key="10">
    <source>
        <dbReference type="EMBL" id="APR04126.1"/>
    </source>
</evidence>
<evidence type="ECO:0000256" key="2">
    <source>
        <dbReference type="ARBA" id="ARBA00022475"/>
    </source>
</evidence>
<comment type="subcellular location">
    <subcellularLocation>
        <location evidence="1">Cell membrane</location>
        <topology evidence="1">Multi-pass membrane protein</topology>
    </subcellularLocation>
</comment>
<organism evidence="10 11">
    <name type="scientific">Thauera chlorobenzoica</name>
    <dbReference type="NCBI Taxonomy" id="96773"/>
    <lineage>
        <taxon>Bacteria</taxon>
        <taxon>Pseudomonadati</taxon>
        <taxon>Pseudomonadota</taxon>
        <taxon>Betaproteobacteria</taxon>
        <taxon>Rhodocyclales</taxon>
        <taxon>Zoogloeaceae</taxon>
        <taxon>Thauera</taxon>
    </lineage>
</organism>
<dbReference type="SMART" id="SM00283">
    <property type="entry name" value="MA"/>
    <property type="match status" value="1"/>
</dbReference>
<dbReference type="FunFam" id="1.10.287.950:FF:000001">
    <property type="entry name" value="Methyl-accepting chemotaxis sensory transducer"/>
    <property type="match status" value="1"/>
</dbReference>
<dbReference type="RefSeq" id="WP_083945169.1">
    <property type="nucleotide sequence ID" value="NZ_CP018839.1"/>
</dbReference>
<evidence type="ECO:0000256" key="6">
    <source>
        <dbReference type="ARBA" id="ARBA00023136"/>
    </source>
</evidence>
<dbReference type="InterPro" id="IPR051310">
    <property type="entry name" value="MCP_chemotaxis"/>
</dbReference>
<feature type="region of interest" description="Disordered" evidence="8">
    <location>
        <begin position="558"/>
        <end position="592"/>
    </location>
</feature>
<protein>
    <submittedName>
        <fullName evidence="10">Methyl-accepting chemotaxis protein I</fullName>
    </submittedName>
</protein>
<dbReference type="InterPro" id="IPR004090">
    <property type="entry name" value="Chemotax_Me-accpt_rcpt"/>
</dbReference>
<dbReference type="Pfam" id="PF00015">
    <property type="entry name" value="MCPsignal"/>
    <property type="match status" value="1"/>
</dbReference>
<dbReference type="InterPro" id="IPR033480">
    <property type="entry name" value="sCache_2"/>
</dbReference>
<dbReference type="CDD" id="cd18774">
    <property type="entry name" value="PDC2_HK_sensor"/>
    <property type="match status" value="1"/>
</dbReference>
<dbReference type="PANTHER" id="PTHR43531">
    <property type="entry name" value="PROTEIN ICFG"/>
    <property type="match status" value="1"/>
</dbReference>
<feature type="transmembrane region" description="Helical" evidence="9">
    <location>
        <begin position="221"/>
        <end position="242"/>
    </location>
</feature>
<keyword evidence="3" id="KW-0145">Chemotaxis</keyword>
<dbReference type="SMART" id="SM00304">
    <property type="entry name" value="HAMP"/>
    <property type="match status" value="1"/>
</dbReference>
<reference evidence="10 11" key="1">
    <citation type="submission" date="2016-12" db="EMBL/GenBank/DDBJ databases">
        <title>Complete genome sequence of Thauera chlorobenzoica, a Betaproteobacterium degrading haloaromatics anaerobically to CO2 and halides.</title>
        <authorList>
            <person name="Goris T."/>
            <person name="Mergelsberg M."/>
            <person name="Boll M."/>
        </authorList>
    </citation>
    <scope>NUCLEOTIDE SEQUENCE [LARGE SCALE GENOMIC DNA]</scope>
    <source>
        <strain evidence="10 11">3CB1</strain>
    </source>
</reference>
<evidence type="ECO:0000256" key="3">
    <source>
        <dbReference type="ARBA" id="ARBA00022500"/>
    </source>
</evidence>
<keyword evidence="5 9" id="KW-1133">Transmembrane helix</keyword>
<dbReference type="CDD" id="cd06225">
    <property type="entry name" value="HAMP"/>
    <property type="match status" value="1"/>
</dbReference>
<dbReference type="STRING" id="96773.Tchl_1267"/>
<dbReference type="GO" id="GO:0004888">
    <property type="term" value="F:transmembrane signaling receptor activity"/>
    <property type="evidence" value="ECO:0007669"/>
    <property type="project" value="InterPro"/>
</dbReference>
<dbReference type="PROSITE" id="PS50885">
    <property type="entry name" value="HAMP"/>
    <property type="match status" value="1"/>
</dbReference>
<evidence type="ECO:0000256" key="7">
    <source>
        <dbReference type="ARBA" id="ARBA00029447"/>
    </source>
</evidence>
<evidence type="ECO:0000313" key="11">
    <source>
        <dbReference type="Proteomes" id="UP000185739"/>
    </source>
</evidence>
<dbReference type="AlphaFoldDB" id="A0A1H5T145"/>
<dbReference type="Pfam" id="PF00672">
    <property type="entry name" value="HAMP"/>
    <property type="match status" value="1"/>
</dbReference>
<dbReference type="CDD" id="cd11386">
    <property type="entry name" value="MCP_signal"/>
    <property type="match status" value="1"/>
</dbReference>
<evidence type="ECO:0000256" key="8">
    <source>
        <dbReference type="SAM" id="MobiDB-lite"/>
    </source>
</evidence>
<dbReference type="PROSITE" id="PS50111">
    <property type="entry name" value="CHEMOTAXIS_TRANSDUC_2"/>
    <property type="match status" value="1"/>
</dbReference>
<dbReference type="OrthoDB" id="8555762at2"/>
<comment type="similarity">
    <text evidence="7">Belongs to the methyl-accepting chemotaxis (MCP) protein family.</text>
</comment>
<dbReference type="SMART" id="SM01049">
    <property type="entry name" value="Cache_2"/>
    <property type="match status" value="1"/>
</dbReference>
<dbReference type="GO" id="GO:0006935">
    <property type="term" value="P:chemotaxis"/>
    <property type="evidence" value="ECO:0007669"/>
    <property type="project" value="UniProtKB-KW"/>
</dbReference>
<proteinExistence type="inferred from homology"/>
<gene>
    <name evidence="10" type="ORF">Tchl_1267</name>
</gene>
<keyword evidence="11" id="KW-1185">Reference proteome</keyword>
<evidence type="ECO:0000256" key="1">
    <source>
        <dbReference type="ARBA" id="ARBA00004651"/>
    </source>
</evidence>
<dbReference type="Gene3D" id="3.30.450.20">
    <property type="entry name" value="PAS domain"/>
    <property type="match status" value="1"/>
</dbReference>
<dbReference type="InterPro" id="IPR003660">
    <property type="entry name" value="HAMP_dom"/>
</dbReference>
<dbReference type="KEGG" id="tcl:Tchl_1267"/>
<feature type="transmembrane region" description="Helical" evidence="9">
    <location>
        <begin position="26"/>
        <end position="44"/>
    </location>
</feature>
<dbReference type="InterPro" id="IPR004089">
    <property type="entry name" value="MCPsignal_dom"/>
</dbReference>
<feature type="compositionally biased region" description="Low complexity" evidence="8">
    <location>
        <begin position="577"/>
        <end position="592"/>
    </location>
</feature>
<dbReference type="GO" id="GO:0005886">
    <property type="term" value="C:plasma membrane"/>
    <property type="evidence" value="ECO:0007669"/>
    <property type="project" value="UniProtKB-SubCell"/>
</dbReference>
<keyword evidence="6 9" id="KW-0472">Membrane</keyword>
<dbReference type="PRINTS" id="PR00260">
    <property type="entry name" value="CHEMTRNSDUCR"/>
</dbReference>
<dbReference type="SUPFAM" id="SSF58104">
    <property type="entry name" value="Methyl-accepting chemotaxis protein (MCP) signaling domain"/>
    <property type="match status" value="1"/>
</dbReference>
<name>A0A1H5T145_9RHOO</name>